<feature type="transmembrane region" description="Helical" evidence="1">
    <location>
        <begin position="173"/>
        <end position="192"/>
    </location>
</feature>
<organism evidence="2 3">
    <name type="scientific">Tepidiforma thermophila (strain KCTC 52669 / CGMCC 1.13589 / G233)</name>
    <dbReference type="NCBI Taxonomy" id="2761530"/>
    <lineage>
        <taxon>Bacteria</taxon>
        <taxon>Bacillati</taxon>
        <taxon>Chloroflexota</taxon>
        <taxon>Tepidiformia</taxon>
        <taxon>Tepidiformales</taxon>
        <taxon>Tepidiformaceae</taxon>
        <taxon>Tepidiforma</taxon>
    </lineage>
</organism>
<dbReference type="Proteomes" id="UP000223071">
    <property type="component" value="Unassembled WGS sequence"/>
</dbReference>
<keyword evidence="3" id="KW-1185">Reference proteome</keyword>
<keyword evidence="1" id="KW-0812">Transmembrane</keyword>
<name>A0A2A9HEQ8_TEPT2</name>
<sequence length="195" mass="20793">MNRTFHLSRSAGSALLGVAAALLLNAAVVRFWLADVLYDEDRFAATAVSLMENETVRAEVRRVILNQAVDQQPDLLAARPLVETVVETALVSRPFERILEAAARDLHRAIFAGERQSFVLNVSDVALLAEAGLRANDPGLADRFPGGPNLGAIELATRSAGTRLIEIDRQLRALTVAVLAGAAACYLAAGLIGHS</sequence>
<protein>
    <submittedName>
        <fullName evidence="2">Uncharacterized protein</fullName>
    </submittedName>
</protein>
<evidence type="ECO:0000313" key="3">
    <source>
        <dbReference type="Proteomes" id="UP000223071"/>
    </source>
</evidence>
<evidence type="ECO:0000313" key="2">
    <source>
        <dbReference type="EMBL" id="PFG73279.1"/>
    </source>
</evidence>
<proteinExistence type="predicted"/>
<accession>A0A2A9HEQ8</accession>
<keyword evidence="1" id="KW-0472">Membrane</keyword>
<comment type="caution">
    <text evidence="2">The sequence shown here is derived from an EMBL/GenBank/DDBJ whole genome shotgun (WGS) entry which is preliminary data.</text>
</comment>
<gene>
    <name evidence="2" type="ORF">A9A59_0474</name>
</gene>
<dbReference type="RefSeq" id="WP_098502747.1">
    <property type="nucleotide sequence ID" value="NZ_PDJQ01000001.1"/>
</dbReference>
<evidence type="ECO:0000256" key="1">
    <source>
        <dbReference type="SAM" id="Phobius"/>
    </source>
</evidence>
<feature type="transmembrane region" description="Helical" evidence="1">
    <location>
        <begin position="12"/>
        <end position="33"/>
    </location>
</feature>
<reference evidence="2 3" key="1">
    <citation type="submission" date="2017-09" db="EMBL/GenBank/DDBJ databases">
        <title>Sequencing the genomes of two abundant thermophiles in Great Basin hot springs: Thermocrinis jamiesonii and novel Chloroflexi Thermoflexus hugenholtzii.</title>
        <authorList>
            <person name="Hedlund B."/>
        </authorList>
    </citation>
    <scope>NUCLEOTIDE SEQUENCE [LARGE SCALE GENOMIC DNA]</scope>
    <source>
        <strain evidence="2 3">G233</strain>
    </source>
</reference>
<dbReference type="EMBL" id="PDJQ01000001">
    <property type="protein sequence ID" value="PFG73279.1"/>
    <property type="molecule type" value="Genomic_DNA"/>
</dbReference>
<keyword evidence="1" id="KW-1133">Transmembrane helix</keyword>
<dbReference type="AlphaFoldDB" id="A0A2A9HEQ8"/>